<dbReference type="InterPro" id="IPR038971">
    <property type="entry name" value="SMR11/SMR16"/>
</dbReference>
<accession>A0AAD6VZI8</accession>
<dbReference type="Proteomes" id="UP001164929">
    <property type="component" value="Chromosome 6"/>
</dbReference>
<keyword evidence="2" id="KW-0472">Membrane</keyword>
<feature type="chain" id="PRO_5041978763" evidence="3">
    <location>
        <begin position="22"/>
        <end position="334"/>
    </location>
</feature>
<keyword evidence="5" id="KW-1185">Reference proteome</keyword>
<gene>
    <name evidence="4" type="ORF">NC653_016342</name>
</gene>
<feature type="transmembrane region" description="Helical" evidence="2">
    <location>
        <begin position="257"/>
        <end position="287"/>
    </location>
</feature>
<dbReference type="AlphaFoldDB" id="A0AAD6VZI8"/>
<keyword evidence="3" id="KW-0732">Signal</keyword>
<proteinExistence type="predicted"/>
<feature type="compositionally biased region" description="Basic and acidic residues" evidence="1">
    <location>
        <begin position="63"/>
        <end position="75"/>
    </location>
</feature>
<evidence type="ECO:0000313" key="5">
    <source>
        <dbReference type="Proteomes" id="UP001164929"/>
    </source>
</evidence>
<keyword evidence="2" id="KW-0812">Transmembrane</keyword>
<evidence type="ECO:0000256" key="2">
    <source>
        <dbReference type="SAM" id="Phobius"/>
    </source>
</evidence>
<evidence type="ECO:0000313" key="4">
    <source>
        <dbReference type="EMBL" id="KAJ6993184.1"/>
    </source>
</evidence>
<dbReference type="EMBL" id="JAQIZT010000006">
    <property type="protein sequence ID" value="KAJ6993184.1"/>
    <property type="molecule type" value="Genomic_DNA"/>
</dbReference>
<dbReference type="PANTHER" id="PTHR36310">
    <property type="entry name" value="CYCLIN-DEPENDENT PROTEIN KINASE INHIBITOR SMR11"/>
    <property type="match status" value="1"/>
</dbReference>
<feature type="region of interest" description="Disordered" evidence="1">
    <location>
        <begin position="61"/>
        <end position="95"/>
    </location>
</feature>
<organism evidence="4 5">
    <name type="scientific">Populus alba x Populus x berolinensis</name>
    <dbReference type="NCBI Taxonomy" id="444605"/>
    <lineage>
        <taxon>Eukaryota</taxon>
        <taxon>Viridiplantae</taxon>
        <taxon>Streptophyta</taxon>
        <taxon>Embryophyta</taxon>
        <taxon>Tracheophyta</taxon>
        <taxon>Spermatophyta</taxon>
        <taxon>Magnoliopsida</taxon>
        <taxon>eudicotyledons</taxon>
        <taxon>Gunneridae</taxon>
        <taxon>Pentapetalae</taxon>
        <taxon>rosids</taxon>
        <taxon>fabids</taxon>
        <taxon>Malpighiales</taxon>
        <taxon>Salicaceae</taxon>
        <taxon>Saliceae</taxon>
        <taxon>Populus</taxon>
    </lineage>
</organism>
<keyword evidence="2" id="KW-1133">Transmembrane helix</keyword>
<name>A0AAD6VZI8_9ROSI</name>
<evidence type="ECO:0000256" key="3">
    <source>
        <dbReference type="SAM" id="SignalP"/>
    </source>
</evidence>
<comment type="caution">
    <text evidence="4">The sequence shown here is derived from an EMBL/GenBank/DDBJ whole genome shotgun (WGS) entry which is preliminary data.</text>
</comment>
<sequence length="334" mass="37659">MTRLSCNNFFFFFFLKKLAVSLLSSSSTCYTPSPSRRRLRCYKNSHNFSFQSNSDILMDSESCTDKTNKTQDEQASKANVEPSLGPITPDSSKESGDIPLFSVTLVKKLPKVLSFTPKTNRNEDLFDNFSSPRTPQDVVFDPFAPSHEDNALAPQCKKYYDEARAGVACRLNFTSSLRAFRNGSFGDDVEFLSDEEMFESVYESLLEAIVLKQTEGALEEMSKLEWGSNDCTTPPAAPKLTRVPDTCPGAPLKQKDMAMALLVSLLSLIQTLLLPLNLLHLLLLYNLSHPLCLNQRQRKGQHQHGWDTTIQIWDMTGKNSPKVPSLKHRNRFKD</sequence>
<reference evidence="4" key="1">
    <citation type="journal article" date="2023" name="Mol. Ecol. Resour.">
        <title>Chromosome-level genome assembly of a triploid poplar Populus alba 'Berolinensis'.</title>
        <authorList>
            <person name="Chen S."/>
            <person name="Yu Y."/>
            <person name="Wang X."/>
            <person name="Wang S."/>
            <person name="Zhang T."/>
            <person name="Zhou Y."/>
            <person name="He R."/>
            <person name="Meng N."/>
            <person name="Wang Y."/>
            <person name="Liu W."/>
            <person name="Liu Z."/>
            <person name="Liu J."/>
            <person name="Guo Q."/>
            <person name="Huang H."/>
            <person name="Sederoff R.R."/>
            <person name="Wang G."/>
            <person name="Qu G."/>
            <person name="Chen S."/>
        </authorList>
    </citation>
    <scope>NUCLEOTIDE SEQUENCE</scope>
    <source>
        <strain evidence="4">SC-2020</strain>
    </source>
</reference>
<evidence type="ECO:0000256" key="1">
    <source>
        <dbReference type="SAM" id="MobiDB-lite"/>
    </source>
</evidence>
<protein>
    <submittedName>
        <fullName evidence="4">Uncharacterized protein</fullName>
    </submittedName>
</protein>
<feature type="signal peptide" evidence="3">
    <location>
        <begin position="1"/>
        <end position="21"/>
    </location>
</feature>
<dbReference type="PANTHER" id="PTHR36310:SF1">
    <property type="entry name" value="CYCLIN-DEPENDENT PROTEIN KINASE INHIBITOR SMR11"/>
    <property type="match status" value="1"/>
</dbReference>